<proteinExistence type="predicted"/>
<dbReference type="PANTHER" id="PTHR45138:SF9">
    <property type="entry name" value="DIGUANYLATE CYCLASE DGCM-RELATED"/>
    <property type="match status" value="1"/>
</dbReference>
<dbReference type="PROSITE" id="PS50887">
    <property type="entry name" value="GGDEF"/>
    <property type="match status" value="1"/>
</dbReference>
<keyword evidence="1" id="KW-1133">Transmembrane helix</keyword>
<dbReference type="SMART" id="SM00267">
    <property type="entry name" value="GGDEF"/>
    <property type="match status" value="1"/>
</dbReference>
<reference evidence="3" key="1">
    <citation type="journal article" date="2021" name="PeerJ">
        <title>Extensive microbial diversity within the chicken gut microbiome revealed by metagenomics and culture.</title>
        <authorList>
            <person name="Gilroy R."/>
            <person name="Ravi A."/>
            <person name="Getino M."/>
            <person name="Pursley I."/>
            <person name="Horton D.L."/>
            <person name="Alikhan N.F."/>
            <person name="Baker D."/>
            <person name="Gharbi K."/>
            <person name="Hall N."/>
            <person name="Watson M."/>
            <person name="Adriaenssens E.M."/>
            <person name="Foster-Nyarko E."/>
            <person name="Jarju S."/>
            <person name="Secka A."/>
            <person name="Antonio M."/>
            <person name="Oren A."/>
            <person name="Chaudhuri R.R."/>
            <person name="La Ragione R."/>
            <person name="Hildebrand F."/>
            <person name="Pallen M.J."/>
        </authorList>
    </citation>
    <scope>NUCLEOTIDE SEQUENCE</scope>
    <source>
        <strain evidence="3">CHK193-4272</strain>
    </source>
</reference>
<evidence type="ECO:0000313" key="3">
    <source>
        <dbReference type="EMBL" id="HIV62434.1"/>
    </source>
</evidence>
<dbReference type="GO" id="GO:0052621">
    <property type="term" value="F:diguanylate cyclase activity"/>
    <property type="evidence" value="ECO:0007669"/>
    <property type="project" value="TreeGrafter"/>
</dbReference>
<reference evidence="3" key="2">
    <citation type="submission" date="2021-04" db="EMBL/GenBank/DDBJ databases">
        <authorList>
            <person name="Gilroy R."/>
        </authorList>
    </citation>
    <scope>NUCLEOTIDE SEQUENCE</scope>
    <source>
        <strain evidence="3">CHK193-4272</strain>
    </source>
</reference>
<name>A0A9D1PHZ3_9FIRM</name>
<sequence>MTFFLAVNLILLVYIFVQSYFYDKIGNSFSEKIWAVFTCLYIYFGHISAFKFAIRTSYLYNLDKENIRMCNILNVQKNEEKYLSELIEKDELTNVFNRATGEKLVKDLIDKKIEFTLCVVDLDGLKYVNDNMGHKQGDDYIINIANILKHHIRHDRDILFRYGGDEFVIAFIDSKSLDIGRRMLLINNFILKKSQELSIPMQISYGYQSSDGFNDFESIFTQADKYMYQMKKLHKQLNPKIARIY</sequence>
<dbReference type="InterPro" id="IPR029787">
    <property type="entry name" value="Nucleotide_cyclase"/>
</dbReference>
<evidence type="ECO:0000259" key="2">
    <source>
        <dbReference type="PROSITE" id="PS50887"/>
    </source>
</evidence>
<dbReference type="Proteomes" id="UP000886808">
    <property type="component" value="Unassembled WGS sequence"/>
</dbReference>
<dbReference type="EMBL" id="DXIE01000035">
    <property type="protein sequence ID" value="HIV62434.1"/>
    <property type="molecule type" value="Genomic_DNA"/>
</dbReference>
<dbReference type="Pfam" id="PF00990">
    <property type="entry name" value="GGDEF"/>
    <property type="match status" value="1"/>
</dbReference>
<dbReference type="NCBIfam" id="TIGR00254">
    <property type="entry name" value="GGDEF"/>
    <property type="match status" value="1"/>
</dbReference>
<dbReference type="SUPFAM" id="SSF55073">
    <property type="entry name" value="Nucleotide cyclase"/>
    <property type="match status" value="1"/>
</dbReference>
<dbReference type="InterPro" id="IPR000160">
    <property type="entry name" value="GGDEF_dom"/>
</dbReference>
<keyword evidence="1" id="KW-0472">Membrane</keyword>
<keyword evidence="1" id="KW-0812">Transmembrane</keyword>
<dbReference type="PANTHER" id="PTHR45138">
    <property type="entry name" value="REGULATORY COMPONENTS OF SENSORY TRANSDUCTION SYSTEM"/>
    <property type="match status" value="1"/>
</dbReference>
<evidence type="ECO:0000256" key="1">
    <source>
        <dbReference type="SAM" id="Phobius"/>
    </source>
</evidence>
<dbReference type="InterPro" id="IPR050469">
    <property type="entry name" value="Diguanylate_Cyclase"/>
</dbReference>
<dbReference type="Gene3D" id="3.30.70.270">
    <property type="match status" value="1"/>
</dbReference>
<protein>
    <submittedName>
        <fullName evidence="3">GGDEF domain-containing protein</fullName>
    </submittedName>
</protein>
<feature type="domain" description="GGDEF" evidence="2">
    <location>
        <begin position="113"/>
        <end position="245"/>
    </location>
</feature>
<evidence type="ECO:0000313" key="4">
    <source>
        <dbReference type="Proteomes" id="UP000886808"/>
    </source>
</evidence>
<dbReference type="InterPro" id="IPR043128">
    <property type="entry name" value="Rev_trsase/Diguanyl_cyclase"/>
</dbReference>
<accession>A0A9D1PHZ3</accession>
<dbReference type="AlphaFoldDB" id="A0A9D1PHZ3"/>
<comment type="caution">
    <text evidence="3">The sequence shown here is derived from an EMBL/GenBank/DDBJ whole genome shotgun (WGS) entry which is preliminary data.</text>
</comment>
<feature type="transmembrane region" description="Helical" evidence="1">
    <location>
        <begin position="33"/>
        <end position="54"/>
    </location>
</feature>
<dbReference type="CDD" id="cd01949">
    <property type="entry name" value="GGDEF"/>
    <property type="match status" value="1"/>
</dbReference>
<organism evidence="3 4">
    <name type="scientific">Candidatus Butyricicoccus avistercoris</name>
    <dbReference type="NCBI Taxonomy" id="2838518"/>
    <lineage>
        <taxon>Bacteria</taxon>
        <taxon>Bacillati</taxon>
        <taxon>Bacillota</taxon>
        <taxon>Clostridia</taxon>
        <taxon>Eubacteriales</taxon>
        <taxon>Butyricicoccaceae</taxon>
        <taxon>Butyricicoccus</taxon>
    </lineage>
</organism>
<gene>
    <name evidence="3" type="ORF">H9746_06305</name>
</gene>